<dbReference type="EMBL" id="JACHXJ010000001">
    <property type="protein sequence ID" value="MBB3125707.1"/>
    <property type="molecule type" value="Genomic_DNA"/>
</dbReference>
<sequence length="45" mass="5422">MTTTSPHHTEYLHNDLAWFRFFVNKEHQNTMSNKKNRSITFANLL</sequence>
<evidence type="ECO:0000313" key="1">
    <source>
        <dbReference type="EMBL" id="MBB3125707.1"/>
    </source>
</evidence>
<organism evidence="1 2">
    <name type="scientific">Paenibacillus rhizosphaerae</name>
    <dbReference type="NCBI Taxonomy" id="297318"/>
    <lineage>
        <taxon>Bacteria</taxon>
        <taxon>Bacillati</taxon>
        <taxon>Bacillota</taxon>
        <taxon>Bacilli</taxon>
        <taxon>Bacillales</taxon>
        <taxon>Paenibacillaceae</taxon>
        <taxon>Paenibacillus</taxon>
    </lineage>
</organism>
<protein>
    <submittedName>
        <fullName evidence="1">Uncharacterized protein</fullName>
    </submittedName>
</protein>
<evidence type="ECO:0000313" key="2">
    <source>
        <dbReference type="Proteomes" id="UP000517523"/>
    </source>
</evidence>
<dbReference type="Proteomes" id="UP000517523">
    <property type="component" value="Unassembled WGS sequence"/>
</dbReference>
<proteinExistence type="predicted"/>
<gene>
    <name evidence="1" type="ORF">FHS19_000361</name>
</gene>
<comment type="caution">
    <text evidence="1">The sequence shown here is derived from an EMBL/GenBank/DDBJ whole genome shotgun (WGS) entry which is preliminary data.</text>
</comment>
<accession>A0A839TLK9</accession>
<dbReference type="AlphaFoldDB" id="A0A839TLK9"/>
<reference evidence="1 2" key="1">
    <citation type="submission" date="2020-08" db="EMBL/GenBank/DDBJ databases">
        <title>Genomic Encyclopedia of Type Strains, Phase III (KMG-III): the genomes of soil and plant-associated and newly described type strains.</title>
        <authorList>
            <person name="Whitman W."/>
        </authorList>
    </citation>
    <scope>NUCLEOTIDE SEQUENCE [LARGE SCALE GENOMIC DNA]</scope>
    <source>
        <strain evidence="1 2">CECT 5831</strain>
    </source>
</reference>
<name>A0A839TLK9_9BACL</name>